<evidence type="ECO:0000313" key="5">
    <source>
        <dbReference type="Proteomes" id="UP000216498"/>
    </source>
</evidence>
<dbReference type="SUPFAM" id="SSF52218">
    <property type="entry name" value="Flavoproteins"/>
    <property type="match status" value="1"/>
</dbReference>
<dbReference type="AlphaFoldDB" id="A0A265N7U8"/>
<dbReference type="PANTHER" id="PTHR43278">
    <property type="entry name" value="NAD(P)H-DEPENDENT FMN-CONTAINING OXIDOREDUCTASE YWQN-RELATED"/>
    <property type="match status" value="1"/>
</dbReference>
<evidence type="ECO:0000259" key="3">
    <source>
        <dbReference type="Pfam" id="PF03358"/>
    </source>
</evidence>
<gene>
    <name evidence="4" type="ORF">CIL03_15605</name>
</gene>
<evidence type="ECO:0000313" key="4">
    <source>
        <dbReference type="EMBL" id="OZU87519.1"/>
    </source>
</evidence>
<dbReference type="Gene3D" id="3.40.50.360">
    <property type="match status" value="1"/>
</dbReference>
<keyword evidence="2" id="KW-0288">FMN</keyword>
<dbReference type="Proteomes" id="UP000216498">
    <property type="component" value="Unassembled WGS sequence"/>
</dbReference>
<dbReference type="GO" id="GO:0016491">
    <property type="term" value="F:oxidoreductase activity"/>
    <property type="evidence" value="ECO:0007669"/>
    <property type="project" value="InterPro"/>
</dbReference>
<keyword evidence="5" id="KW-1185">Reference proteome</keyword>
<dbReference type="OrthoDB" id="9805976at2"/>
<name>A0A265N7U8_9BACI</name>
<protein>
    <recommendedName>
        <fullName evidence="3">NADPH-dependent FMN reductase-like domain-containing protein</fullName>
    </recommendedName>
</protein>
<dbReference type="RefSeq" id="WP_094886821.1">
    <property type="nucleotide sequence ID" value="NZ_NPMS01000009.1"/>
</dbReference>
<evidence type="ECO:0000256" key="2">
    <source>
        <dbReference type="ARBA" id="ARBA00022643"/>
    </source>
</evidence>
<dbReference type="PANTHER" id="PTHR43278:SF4">
    <property type="entry name" value="NAD(P)H-DEPENDENT FMN-CONTAINING OXIDOREDUCTASE YWQN-RELATED"/>
    <property type="match status" value="1"/>
</dbReference>
<evidence type="ECO:0000256" key="1">
    <source>
        <dbReference type="ARBA" id="ARBA00022630"/>
    </source>
</evidence>
<accession>A0A265N7U8</accession>
<keyword evidence="1" id="KW-0285">Flavoprotein</keyword>
<proteinExistence type="predicted"/>
<dbReference type="InterPro" id="IPR005025">
    <property type="entry name" value="FMN_Rdtase-like_dom"/>
</dbReference>
<dbReference type="InterPro" id="IPR051796">
    <property type="entry name" value="ISF_SsuE-like"/>
</dbReference>
<comment type="caution">
    <text evidence="4">The sequence shown here is derived from an EMBL/GenBank/DDBJ whole genome shotgun (WGS) entry which is preliminary data.</text>
</comment>
<organism evidence="4 5">
    <name type="scientific">Virgibacillus indicus</name>
    <dbReference type="NCBI Taxonomy" id="2024554"/>
    <lineage>
        <taxon>Bacteria</taxon>
        <taxon>Bacillati</taxon>
        <taxon>Bacillota</taxon>
        <taxon>Bacilli</taxon>
        <taxon>Bacillales</taxon>
        <taxon>Bacillaceae</taxon>
        <taxon>Virgibacillus</taxon>
    </lineage>
</organism>
<dbReference type="EMBL" id="NPMS01000009">
    <property type="protein sequence ID" value="OZU87519.1"/>
    <property type="molecule type" value="Genomic_DNA"/>
</dbReference>
<dbReference type="Pfam" id="PF03358">
    <property type="entry name" value="FMN_red"/>
    <property type="match status" value="1"/>
</dbReference>
<dbReference type="InterPro" id="IPR029039">
    <property type="entry name" value="Flavoprotein-like_sf"/>
</dbReference>
<sequence>MNKIMVIYGSSRRNGNTDFLADKMTEGIEVTKVYLQDLNIQPIADQRHDPNGFDEVNDDYESLLDQFLDHDIYIFATPLYWFGMSAQMKAFFDRWSQYKDEKNWNFKERIRGKKLIS</sequence>
<reference evidence="4 5" key="1">
    <citation type="submission" date="2017-08" db="EMBL/GenBank/DDBJ databases">
        <title>Virgibacillus indicus sp. nov. and Virgibacillus profoundi sp. nov, two moderately halophilic bacteria isolated from marine sediment by using the Microfluidic Streak Plate.</title>
        <authorList>
            <person name="Xu B."/>
            <person name="Hu B."/>
            <person name="Wang J."/>
            <person name="Zhu Y."/>
            <person name="Huang L."/>
            <person name="Du W."/>
            <person name="Huang Y."/>
        </authorList>
    </citation>
    <scope>NUCLEOTIDE SEQUENCE [LARGE SCALE GENOMIC DNA]</scope>
    <source>
        <strain evidence="4 5">IO3-P2-C2</strain>
    </source>
</reference>
<feature type="domain" description="NADPH-dependent FMN reductase-like" evidence="3">
    <location>
        <begin position="3"/>
        <end position="107"/>
    </location>
</feature>